<evidence type="ECO:0000313" key="2">
    <source>
        <dbReference type="Proteomes" id="UP001163823"/>
    </source>
</evidence>
<accession>A0AAD7QJG7</accession>
<protein>
    <submittedName>
        <fullName evidence="1">F-box protein</fullName>
    </submittedName>
</protein>
<organism evidence="1 2">
    <name type="scientific">Quillaja saponaria</name>
    <name type="common">Soap bark tree</name>
    <dbReference type="NCBI Taxonomy" id="32244"/>
    <lineage>
        <taxon>Eukaryota</taxon>
        <taxon>Viridiplantae</taxon>
        <taxon>Streptophyta</taxon>
        <taxon>Embryophyta</taxon>
        <taxon>Tracheophyta</taxon>
        <taxon>Spermatophyta</taxon>
        <taxon>Magnoliopsida</taxon>
        <taxon>eudicotyledons</taxon>
        <taxon>Gunneridae</taxon>
        <taxon>Pentapetalae</taxon>
        <taxon>rosids</taxon>
        <taxon>fabids</taxon>
        <taxon>Fabales</taxon>
        <taxon>Quillajaceae</taxon>
        <taxon>Quillaja</taxon>
    </lineage>
</organism>
<keyword evidence="2" id="KW-1185">Reference proteome</keyword>
<name>A0AAD7QJG7_QUISA</name>
<dbReference type="EMBL" id="JARAOO010000001">
    <property type="protein sequence ID" value="KAJ7982400.1"/>
    <property type="molecule type" value="Genomic_DNA"/>
</dbReference>
<dbReference type="KEGG" id="qsa:O6P43_001530"/>
<evidence type="ECO:0000313" key="1">
    <source>
        <dbReference type="EMBL" id="KAJ7982400.1"/>
    </source>
</evidence>
<reference evidence="1 2" key="1">
    <citation type="journal article" date="2023" name="Science">
        <title>Elucidation of the pathway for biosynthesis of saponin adjuvants from the soapbark tree.</title>
        <authorList>
            <person name="Reed J."/>
            <person name="Orme A."/>
            <person name="El-Demerdash A."/>
            <person name="Owen C."/>
            <person name="Martin L.B.B."/>
            <person name="Misra R.C."/>
            <person name="Kikuchi S."/>
            <person name="Rejzek M."/>
            <person name="Martin A.C."/>
            <person name="Harkess A."/>
            <person name="Leebens-Mack J."/>
            <person name="Louveau T."/>
            <person name="Stephenson M.J."/>
            <person name="Osbourn A."/>
        </authorList>
    </citation>
    <scope>NUCLEOTIDE SEQUENCE [LARGE SCALE GENOMIC DNA]</scope>
    <source>
        <strain evidence="1">S10</strain>
    </source>
</reference>
<sequence>MNVAELCRPVFDISAPPTSPECMVFVISCCHRDYTISLCTRRDSAWTTKVCKPSKYPTPATNTVFANGIWYCLDESGEFIAFDTVSCSWRFLALPTHIQLSNRVKHVSYAINRGNQVFLCIHGFRRFEIALRDPLEVTKSRFIGGRDLEKLENLFRTDVESAMLELQNVLEVDSFNTGAWCGLCDSDGVMTFRWHHFRSHLDYYYRLNERSCHGNNKNCSTIIMWVEPTWFHPFPNMRWKI</sequence>
<comment type="caution">
    <text evidence="1">The sequence shown here is derived from an EMBL/GenBank/DDBJ whole genome shotgun (WGS) entry which is preliminary data.</text>
</comment>
<gene>
    <name evidence="1" type="ORF">O6P43_001530</name>
</gene>
<dbReference type="AlphaFoldDB" id="A0AAD7QJG7"/>
<proteinExistence type="predicted"/>
<dbReference type="Proteomes" id="UP001163823">
    <property type="component" value="Chromosome 1"/>
</dbReference>